<organism evidence="2 3">
    <name type="scientific">Crassostrea virginica</name>
    <name type="common">Eastern oyster</name>
    <dbReference type="NCBI Taxonomy" id="6565"/>
    <lineage>
        <taxon>Eukaryota</taxon>
        <taxon>Metazoa</taxon>
        <taxon>Spiralia</taxon>
        <taxon>Lophotrochozoa</taxon>
        <taxon>Mollusca</taxon>
        <taxon>Bivalvia</taxon>
        <taxon>Autobranchia</taxon>
        <taxon>Pteriomorphia</taxon>
        <taxon>Ostreida</taxon>
        <taxon>Ostreoidea</taxon>
        <taxon>Ostreidae</taxon>
        <taxon>Crassostrea</taxon>
    </lineage>
</organism>
<feature type="domain" description="C-type lectin" evidence="1">
    <location>
        <begin position="34"/>
        <end position="145"/>
    </location>
</feature>
<protein>
    <submittedName>
        <fullName evidence="3">Perlucin-like protein</fullName>
    </submittedName>
</protein>
<dbReference type="RefSeq" id="XP_022332278.1">
    <property type="nucleotide sequence ID" value="XM_022476570.1"/>
</dbReference>
<gene>
    <name evidence="3" type="primary">LOC111129991</name>
</gene>
<dbReference type="InterPro" id="IPR016187">
    <property type="entry name" value="CTDL_fold"/>
</dbReference>
<reference evidence="3" key="1">
    <citation type="submission" date="2025-08" db="UniProtKB">
        <authorList>
            <consortium name="RefSeq"/>
        </authorList>
    </citation>
    <scope>IDENTIFICATION</scope>
    <source>
        <tissue evidence="3">Whole sample</tissue>
    </source>
</reference>
<name>A0A8B8DXE6_CRAVI</name>
<dbReference type="AlphaFoldDB" id="A0A8B8DXE6"/>
<dbReference type="KEGG" id="cvn:111129991"/>
<proteinExistence type="predicted"/>
<dbReference type="InterPro" id="IPR001304">
    <property type="entry name" value="C-type_lectin-like"/>
</dbReference>
<dbReference type="SUPFAM" id="SSF56436">
    <property type="entry name" value="C-type lectin-like"/>
    <property type="match status" value="1"/>
</dbReference>
<sequence length="168" mass="18676">MSTISKIISGLNILLVLRGVVGVSFYCDYGWLLHGSRCYKRFVGDITGYDARSACQQHGAFLASIKDANVQSFLEKNVMSAGDAWIGGTDEGHEGTWVWSHFEDTFTYSNWNSGEPNNYGGNEDCLEIYGSDGRGFGYRWNDIYCHGKNNGYICMKGGINSVYNTTQL</sequence>
<keyword evidence="2" id="KW-1185">Reference proteome</keyword>
<dbReference type="SMART" id="SM00034">
    <property type="entry name" value="CLECT"/>
    <property type="match status" value="1"/>
</dbReference>
<dbReference type="Proteomes" id="UP000694844">
    <property type="component" value="Chromosome 4"/>
</dbReference>
<dbReference type="OrthoDB" id="6285913at2759"/>
<dbReference type="InterPro" id="IPR016186">
    <property type="entry name" value="C-type_lectin-like/link_sf"/>
</dbReference>
<evidence type="ECO:0000259" key="1">
    <source>
        <dbReference type="PROSITE" id="PS50041"/>
    </source>
</evidence>
<evidence type="ECO:0000313" key="3">
    <source>
        <dbReference type="RefSeq" id="XP_022332278.1"/>
    </source>
</evidence>
<dbReference type="Gene3D" id="3.10.100.10">
    <property type="entry name" value="Mannose-Binding Protein A, subunit A"/>
    <property type="match status" value="1"/>
</dbReference>
<accession>A0A8B8DXE6</accession>
<evidence type="ECO:0000313" key="2">
    <source>
        <dbReference type="Proteomes" id="UP000694844"/>
    </source>
</evidence>
<dbReference type="InterPro" id="IPR050111">
    <property type="entry name" value="C-type_lectin/snaclec_domain"/>
</dbReference>
<dbReference type="PROSITE" id="PS50041">
    <property type="entry name" value="C_TYPE_LECTIN_2"/>
    <property type="match status" value="1"/>
</dbReference>
<dbReference type="Pfam" id="PF00059">
    <property type="entry name" value="Lectin_C"/>
    <property type="match status" value="1"/>
</dbReference>
<dbReference type="PANTHER" id="PTHR22803">
    <property type="entry name" value="MANNOSE, PHOSPHOLIPASE, LECTIN RECEPTOR RELATED"/>
    <property type="match status" value="1"/>
</dbReference>
<dbReference type="GeneID" id="111129991"/>